<organism evidence="2">
    <name type="scientific">uncultured Sphingomonadaceae bacterium</name>
    <dbReference type="NCBI Taxonomy" id="169976"/>
    <lineage>
        <taxon>Bacteria</taxon>
        <taxon>Pseudomonadati</taxon>
        <taxon>Pseudomonadota</taxon>
        <taxon>Alphaproteobacteria</taxon>
        <taxon>Sphingomonadales</taxon>
        <taxon>Sphingomonadaceae</taxon>
        <taxon>environmental samples</taxon>
    </lineage>
</organism>
<feature type="compositionally biased region" description="Basic residues" evidence="1">
    <location>
        <begin position="103"/>
        <end position="112"/>
    </location>
</feature>
<feature type="compositionally biased region" description="Basic residues" evidence="1">
    <location>
        <begin position="251"/>
        <end position="262"/>
    </location>
</feature>
<feature type="region of interest" description="Disordered" evidence="1">
    <location>
        <begin position="86"/>
        <end position="262"/>
    </location>
</feature>
<dbReference type="AlphaFoldDB" id="A0A6J4SZJ5"/>
<feature type="compositionally biased region" description="Basic and acidic residues" evidence="1">
    <location>
        <begin position="230"/>
        <end position="250"/>
    </location>
</feature>
<gene>
    <name evidence="2" type="ORF">AVDCRST_MAG39-1925</name>
</gene>
<keyword evidence="2" id="KW-0560">Oxidoreductase</keyword>
<evidence type="ECO:0000256" key="1">
    <source>
        <dbReference type="SAM" id="MobiDB-lite"/>
    </source>
</evidence>
<feature type="non-terminal residue" evidence="2">
    <location>
        <position position="1"/>
    </location>
</feature>
<feature type="compositionally biased region" description="Basic residues" evidence="1">
    <location>
        <begin position="16"/>
        <end position="29"/>
    </location>
</feature>
<feature type="region of interest" description="Disordered" evidence="1">
    <location>
        <begin position="16"/>
        <end position="37"/>
    </location>
</feature>
<sequence>AARHLLARRAYRARHRRLARDRPHDRRRLPAAGRAPGVRVVAESRRLRPDGGRAVGADGRRVRVPAAGRVHGGRRPRPRCGLRRAGRVARHPGQQRGRGVARGVRRVSRRRLGQGGGPQPEIPLLPDAGARPEPARGGLARAPGQGDHGRLHRRYPPQPAGDLLLPGVQGRADPPHPPHGRAADFGQHLRHRHRPRRFPVRHEPGGARPGGGGRRADSVAPGGRRRGHAGRSDLPGEPRGRLLRGNYDRGGRRHRLRQRAAV</sequence>
<dbReference type="EC" id="1.1.1.125" evidence="2"/>
<dbReference type="GO" id="GO:0008678">
    <property type="term" value="F:2-deoxy-D-gluconate 3-dehydrogenase activity"/>
    <property type="evidence" value="ECO:0007669"/>
    <property type="project" value="UniProtKB-EC"/>
</dbReference>
<evidence type="ECO:0000313" key="2">
    <source>
        <dbReference type="EMBL" id="CAA9509475.1"/>
    </source>
</evidence>
<dbReference type="EMBL" id="CADCVW010000075">
    <property type="protein sequence ID" value="CAA9509475.1"/>
    <property type="molecule type" value="Genomic_DNA"/>
</dbReference>
<proteinExistence type="predicted"/>
<feature type="compositionally biased region" description="Basic residues" evidence="1">
    <location>
        <begin position="188"/>
        <end position="199"/>
    </location>
</feature>
<protein>
    <submittedName>
        <fullName evidence="2">2-deoxy-D-gluconate 3-dehydrogenase</fullName>
        <ecNumber evidence="2">1.1.1.125</ecNumber>
    </submittedName>
</protein>
<accession>A0A6J4SZJ5</accession>
<feature type="non-terminal residue" evidence="2">
    <location>
        <position position="262"/>
    </location>
</feature>
<reference evidence="2" key="1">
    <citation type="submission" date="2020-02" db="EMBL/GenBank/DDBJ databases">
        <authorList>
            <person name="Meier V. D."/>
        </authorList>
    </citation>
    <scope>NUCLEOTIDE SEQUENCE</scope>
    <source>
        <strain evidence="2">AVDCRST_MAG39</strain>
    </source>
</reference>
<name>A0A6J4SZJ5_9SPHN</name>